<keyword evidence="2" id="KW-0472">Membrane</keyword>
<keyword evidence="4" id="KW-1185">Reference proteome</keyword>
<gene>
    <name evidence="3" type="ORF">DL546_002519</name>
</gene>
<comment type="caution">
    <text evidence="3">The sequence shown here is derived from an EMBL/GenBank/DDBJ whole genome shotgun (WGS) entry which is preliminary data.</text>
</comment>
<dbReference type="OrthoDB" id="5429716at2759"/>
<feature type="region of interest" description="Disordered" evidence="1">
    <location>
        <begin position="182"/>
        <end position="228"/>
    </location>
</feature>
<keyword evidence="2" id="KW-0812">Transmembrane</keyword>
<sequence length="325" mass="34142">MTSNTTVLQRLNRVDVNLAKPEPRLDTRKVVSNPGPRGACRPCASLSERDATACWPKATDGVPSPTPPFLGWGFYSPGLVCPTGYVSACSATASGGYGWDVQYALRGGETAVGCCPTGYTCTNSNGQTCALVVTSTTVTTGYCPSSTLVLEALMTRTLPDDALSLSTLSMFAPMFQLNFQSTDLPPASTSSTGPAQTGTSSTGSAQAGTSGTPSPTSPPTTAPTVPAANDNSLSTGAIAGISLSAALVAISLAIFVAIVWRRRVRRRTQPEEQEDQHALGYMAEMDSASPMPKRQELAVQTYVYEIGSAEVHELPAQRWSQRPHN</sequence>
<dbReference type="Proteomes" id="UP000275385">
    <property type="component" value="Unassembled WGS sequence"/>
</dbReference>
<feature type="transmembrane region" description="Helical" evidence="2">
    <location>
        <begin position="237"/>
        <end position="260"/>
    </location>
</feature>
<evidence type="ECO:0000313" key="3">
    <source>
        <dbReference type="EMBL" id="RKU43397.1"/>
    </source>
</evidence>
<accession>A0A420Y6D3</accession>
<dbReference type="AlphaFoldDB" id="A0A420Y6D3"/>
<evidence type="ECO:0000256" key="2">
    <source>
        <dbReference type="SAM" id="Phobius"/>
    </source>
</evidence>
<organism evidence="3 4">
    <name type="scientific">Coniochaeta pulveracea</name>
    <dbReference type="NCBI Taxonomy" id="177199"/>
    <lineage>
        <taxon>Eukaryota</taxon>
        <taxon>Fungi</taxon>
        <taxon>Dikarya</taxon>
        <taxon>Ascomycota</taxon>
        <taxon>Pezizomycotina</taxon>
        <taxon>Sordariomycetes</taxon>
        <taxon>Sordariomycetidae</taxon>
        <taxon>Coniochaetales</taxon>
        <taxon>Coniochaetaceae</taxon>
        <taxon>Coniochaeta</taxon>
    </lineage>
</organism>
<name>A0A420Y6D3_9PEZI</name>
<keyword evidence="2" id="KW-1133">Transmembrane helix</keyword>
<evidence type="ECO:0000256" key="1">
    <source>
        <dbReference type="SAM" id="MobiDB-lite"/>
    </source>
</evidence>
<reference evidence="3 4" key="1">
    <citation type="submission" date="2018-08" db="EMBL/GenBank/DDBJ databases">
        <title>Draft genome of the lignicolous fungus Coniochaeta pulveracea.</title>
        <authorList>
            <person name="Borstlap C.J."/>
            <person name="De Witt R.N."/>
            <person name="Botha A."/>
            <person name="Volschenk H."/>
        </authorList>
    </citation>
    <scope>NUCLEOTIDE SEQUENCE [LARGE SCALE GENOMIC DNA]</scope>
    <source>
        <strain evidence="3 4">CAB683</strain>
    </source>
</reference>
<feature type="compositionally biased region" description="Low complexity" evidence="1">
    <location>
        <begin position="185"/>
        <end position="214"/>
    </location>
</feature>
<proteinExistence type="predicted"/>
<evidence type="ECO:0000313" key="4">
    <source>
        <dbReference type="Proteomes" id="UP000275385"/>
    </source>
</evidence>
<dbReference type="EMBL" id="QVQW01000043">
    <property type="protein sequence ID" value="RKU43397.1"/>
    <property type="molecule type" value="Genomic_DNA"/>
</dbReference>
<protein>
    <submittedName>
        <fullName evidence="3">Uncharacterized protein</fullName>
    </submittedName>
</protein>